<dbReference type="Pfam" id="PF00892">
    <property type="entry name" value="EamA"/>
    <property type="match status" value="1"/>
</dbReference>
<evidence type="ECO:0000313" key="9">
    <source>
        <dbReference type="EMBL" id="MDA2804109.1"/>
    </source>
</evidence>
<keyword evidence="4 7" id="KW-1133">Transmembrane helix</keyword>
<dbReference type="PANTHER" id="PTHR32322">
    <property type="entry name" value="INNER MEMBRANE TRANSPORTER"/>
    <property type="match status" value="1"/>
</dbReference>
<gene>
    <name evidence="9" type="ORF">O4U47_06265</name>
</gene>
<proteinExistence type="inferred from homology"/>
<evidence type="ECO:0000313" key="10">
    <source>
        <dbReference type="Proteomes" id="UP001165685"/>
    </source>
</evidence>
<accession>A0ABT4TIK9</accession>
<comment type="similarity">
    <text evidence="2">Belongs to the EamA transporter family.</text>
</comment>
<dbReference type="EMBL" id="JAQFWP010000008">
    <property type="protein sequence ID" value="MDA2804109.1"/>
    <property type="molecule type" value="Genomic_DNA"/>
</dbReference>
<reference evidence="9" key="1">
    <citation type="submission" date="2023-01" db="EMBL/GenBank/DDBJ databases">
        <title>Draft genome sequence of Nocardiopsis sp. LSu2-4 isolated from halophytes.</title>
        <authorList>
            <person name="Duangmal K."/>
            <person name="Chantavorakit T."/>
        </authorList>
    </citation>
    <scope>NUCLEOTIDE SEQUENCE</scope>
    <source>
        <strain evidence="9">LSu2-4</strain>
    </source>
</reference>
<feature type="domain" description="EamA" evidence="8">
    <location>
        <begin position="24"/>
        <end position="148"/>
    </location>
</feature>
<evidence type="ECO:0000256" key="5">
    <source>
        <dbReference type="ARBA" id="ARBA00023136"/>
    </source>
</evidence>
<dbReference type="InterPro" id="IPR037185">
    <property type="entry name" value="EmrE-like"/>
</dbReference>
<dbReference type="PANTHER" id="PTHR32322:SF2">
    <property type="entry name" value="EAMA DOMAIN-CONTAINING PROTEIN"/>
    <property type="match status" value="1"/>
</dbReference>
<sequence>MAASASVSAAASVRAAAAAAPAVFVLLWASGPLAVQAGLPHTTVPAFLFLRAAGAAALSWGVWALVGDPLPAGVRAWLRLVAVALLMQVVYQGFFFLALAAGAPAATVIVIVALQPVLTAAVAAWASGGRGPALWAGLALGVAGAALTAGAGLGELSGGDGGALGTACAFAALLGITAGTLVQGRASGTGLWASLALQSTLSAAVFAVVALAGGRMRFDWEPGLLAGAGWMAAVVSVGATALLYAMVARGEATGVTALFFCVPPVTALLEWAAHGRVPGPLEAAGMLCAAAAIAAVRRGPAARPARPGIRPEVRPGADRKADGAAAPARRNIRPARRW</sequence>
<dbReference type="InterPro" id="IPR050638">
    <property type="entry name" value="AA-Vitamin_Transporters"/>
</dbReference>
<dbReference type="InterPro" id="IPR000620">
    <property type="entry name" value="EamA_dom"/>
</dbReference>
<evidence type="ECO:0000256" key="7">
    <source>
        <dbReference type="SAM" id="Phobius"/>
    </source>
</evidence>
<feature type="transmembrane region" description="Helical" evidence="7">
    <location>
        <begin position="43"/>
        <end position="65"/>
    </location>
</feature>
<comment type="subcellular location">
    <subcellularLocation>
        <location evidence="1">Membrane</location>
        <topology evidence="1">Multi-pass membrane protein</topology>
    </subcellularLocation>
</comment>
<feature type="transmembrane region" description="Helical" evidence="7">
    <location>
        <begin position="163"/>
        <end position="182"/>
    </location>
</feature>
<feature type="region of interest" description="Disordered" evidence="6">
    <location>
        <begin position="302"/>
        <end position="338"/>
    </location>
</feature>
<feature type="transmembrane region" description="Helical" evidence="7">
    <location>
        <begin position="77"/>
        <end position="99"/>
    </location>
</feature>
<feature type="transmembrane region" description="Helical" evidence="7">
    <location>
        <begin position="133"/>
        <end position="151"/>
    </location>
</feature>
<feature type="transmembrane region" description="Helical" evidence="7">
    <location>
        <begin position="105"/>
        <end position="126"/>
    </location>
</feature>
<evidence type="ECO:0000256" key="4">
    <source>
        <dbReference type="ARBA" id="ARBA00022989"/>
    </source>
</evidence>
<dbReference type="SUPFAM" id="SSF103481">
    <property type="entry name" value="Multidrug resistance efflux transporter EmrE"/>
    <property type="match status" value="1"/>
</dbReference>
<dbReference type="Proteomes" id="UP001165685">
    <property type="component" value="Unassembled WGS sequence"/>
</dbReference>
<feature type="transmembrane region" description="Helical" evidence="7">
    <location>
        <begin position="189"/>
        <end position="212"/>
    </location>
</feature>
<name>A0ABT4TIK9_9ACTN</name>
<keyword evidence="3 7" id="KW-0812">Transmembrane</keyword>
<feature type="transmembrane region" description="Helical" evidence="7">
    <location>
        <begin position="224"/>
        <end position="245"/>
    </location>
</feature>
<dbReference type="RefSeq" id="WP_270676632.1">
    <property type="nucleotide sequence ID" value="NZ_JAQFWP010000008.1"/>
</dbReference>
<feature type="compositionally biased region" description="Basic and acidic residues" evidence="6">
    <location>
        <begin position="309"/>
        <end position="322"/>
    </location>
</feature>
<protein>
    <submittedName>
        <fullName evidence="9">DMT family transporter</fullName>
    </submittedName>
</protein>
<keyword evidence="10" id="KW-1185">Reference proteome</keyword>
<organism evidence="9 10">
    <name type="scientific">Nocardiopsis suaedae</name>
    <dbReference type="NCBI Taxonomy" id="3018444"/>
    <lineage>
        <taxon>Bacteria</taxon>
        <taxon>Bacillati</taxon>
        <taxon>Actinomycetota</taxon>
        <taxon>Actinomycetes</taxon>
        <taxon>Streptosporangiales</taxon>
        <taxon>Nocardiopsidaceae</taxon>
        <taxon>Nocardiopsis</taxon>
    </lineage>
</organism>
<evidence type="ECO:0000256" key="2">
    <source>
        <dbReference type="ARBA" id="ARBA00007362"/>
    </source>
</evidence>
<keyword evidence="5 7" id="KW-0472">Membrane</keyword>
<comment type="caution">
    <text evidence="9">The sequence shown here is derived from an EMBL/GenBank/DDBJ whole genome shotgun (WGS) entry which is preliminary data.</text>
</comment>
<evidence type="ECO:0000256" key="3">
    <source>
        <dbReference type="ARBA" id="ARBA00022692"/>
    </source>
</evidence>
<evidence type="ECO:0000259" key="8">
    <source>
        <dbReference type="Pfam" id="PF00892"/>
    </source>
</evidence>
<evidence type="ECO:0000256" key="1">
    <source>
        <dbReference type="ARBA" id="ARBA00004141"/>
    </source>
</evidence>
<evidence type="ECO:0000256" key="6">
    <source>
        <dbReference type="SAM" id="MobiDB-lite"/>
    </source>
</evidence>